<keyword evidence="2" id="KW-1185">Reference proteome</keyword>
<organism evidence="1 2">
    <name type="scientific">Mycobacterium terramassiliense</name>
    <dbReference type="NCBI Taxonomy" id="1841859"/>
    <lineage>
        <taxon>Bacteria</taxon>
        <taxon>Bacillati</taxon>
        <taxon>Actinomycetota</taxon>
        <taxon>Actinomycetes</taxon>
        <taxon>Mycobacteriales</taxon>
        <taxon>Mycobacteriaceae</taxon>
        <taxon>Mycobacterium</taxon>
    </lineage>
</organism>
<dbReference type="GO" id="GO:0004497">
    <property type="term" value="F:monooxygenase activity"/>
    <property type="evidence" value="ECO:0007669"/>
    <property type="project" value="UniProtKB-KW"/>
</dbReference>
<reference evidence="1 2" key="1">
    <citation type="submission" date="2017-01" db="EMBL/GenBank/DDBJ databases">
        <authorList>
            <consortium name="Urmite Genomes"/>
        </authorList>
    </citation>
    <scope>NUCLEOTIDE SEQUENCE [LARGE SCALE GENOMIC DNA]</scope>
    <source>
        <strain evidence="1 2">AB308</strain>
    </source>
</reference>
<dbReference type="EMBL" id="FTRV01000011">
    <property type="protein sequence ID" value="SPM28771.1"/>
    <property type="molecule type" value="Genomic_DNA"/>
</dbReference>
<proteinExistence type="predicted"/>
<keyword evidence="1" id="KW-0503">Monooxygenase</keyword>
<gene>
    <name evidence="1" type="ORF">MTAB308_2258</name>
</gene>
<dbReference type="AlphaFoldDB" id="A0A2U3NB60"/>
<sequence>MTEAVALKPDLGRFGVWLPSRSITPDLAAQIEALGYGAVWIG</sequence>
<protein>
    <submittedName>
        <fullName evidence="1">Flavin-dependent oxidoreductase, luciferase family (Includes alkanesulfonate monooxygenase SsuD and methylene tetrahydromethanopterin reductase)</fullName>
    </submittedName>
</protein>
<dbReference type="STRING" id="1841859.GCA_900157385_02254"/>
<evidence type="ECO:0000313" key="1">
    <source>
        <dbReference type="EMBL" id="SPM28771.1"/>
    </source>
</evidence>
<keyword evidence="1" id="KW-0560">Oxidoreductase</keyword>
<evidence type="ECO:0000313" key="2">
    <source>
        <dbReference type="Proteomes" id="UP000241595"/>
    </source>
</evidence>
<accession>A0A2U3NB60</accession>
<dbReference type="Proteomes" id="UP000241595">
    <property type="component" value="Unassembled WGS sequence"/>
</dbReference>
<name>A0A2U3NB60_9MYCO</name>